<evidence type="ECO:0000313" key="3">
    <source>
        <dbReference type="Proteomes" id="UP000550401"/>
    </source>
</evidence>
<gene>
    <name evidence="2" type="ORF">FHW12_000895</name>
</gene>
<dbReference type="InterPro" id="IPR011050">
    <property type="entry name" value="Pectin_lyase_fold/virulence"/>
</dbReference>
<organism evidence="2 3">
    <name type="scientific">Dokdonella fugitiva</name>
    <dbReference type="NCBI Taxonomy" id="328517"/>
    <lineage>
        <taxon>Bacteria</taxon>
        <taxon>Pseudomonadati</taxon>
        <taxon>Pseudomonadota</taxon>
        <taxon>Gammaproteobacteria</taxon>
        <taxon>Lysobacterales</taxon>
        <taxon>Rhodanobacteraceae</taxon>
        <taxon>Dokdonella</taxon>
    </lineage>
</organism>
<feature type="signal peptide" evidence="1">
    <location>
        <begin position="1"/>
        <end position="23"/>
    </location>
</feature>
<dbReference type="InterPro" id="IPR012334">
    <property type="entry name" value="Pectin_lyas_fold"/>
</dbReference>
<reference evidence="2 3" key="1">
    <citation type="submission" date="2020-07" db="EMBL/GenBank/DDBJ databases">
        <title>Genomic Encyclopedia of Type Strains, Phase IV (KMG-V): Genome sequencing to study the core and pangenomes of soil and plant-associated prokaryotes.</title>
        <authorList>
            <person name="Whitman W."/>
        </authorList>
    </citation>
    <scope>NUCLEOTIDE SEQUENCE [LARGE SCALE GENOMIC DNA]</scope>
    <source>
        <strain evidence="2 3">RH2WT43</strain>
    </source>
</reference>
<evidence type="ECO:0000256" key="1">
    <source>
        <dbReference type="SAM" id="SignalP"/>
    </source>
</evidence>
<dbReference type="Proteomes" id="UP000550401">
    <property type="component" value="Unassembled WGS sequence"/>
</dbReference>
<comment type="caution">
    <text evidence="2">The sequence shown here is derived from an EMBL/GenBank/DDBJ whole genome shotgun (WGS) entry which is preliminary data.</text>
</comment>
<accession>A0A839F337</accession>
<keyword evidence="3" id="KW-1185">Reference proteome</keyword>
<sequence length="351" mass="36487">MLRCFQPAVFGAAVLIASPAAMATVSHCVGNASQLQGAFTAAATNGEADFVKLRSGVITPATTLAYRSNVAGADQLPLIVDGGYNSDCSARTGETFIDGDGALRPFLFEFGGADFAVIQHLTVMRGFGGEFVSAGGNMAVYLYDQGGGADVRIEAVRFLLGHSEISAGALAVNGWGTFTLRNSLFNGNEAPGMAALSINLTGEAHVVNNTIAHNVRLGGQGGAAVYSNPVTAASHAEFANNIIWDNDNVAFDLYMLNGDRHALLDNDIGSHTSLPPQNETGELSIDPEFGDCGALCVDLPLSAGSPLTNQGENDPTAGIGAEDLLGRPRVAAQRVDIGAYELDRLFDDGFD</sequence>
<dbReference type="InterPro" id="IPR059226">
    <property type="entry name" value="Choice_anch_Q_dom"/>
</dbReference>
<evidence type="ECO:0000313" key="2">
    <source>
        <dbReference type="EMBL" id="MBA8886704.1"/>
    </source>
</evidence>
<dbReference type="AlphaFoldDB" id="A0A839F337"/>
<proteinExistence type="predicted"/>
<dbReference type="SUPFAM" id="SSF51126">
    <property type="entry name" value="Pectin lyase-like"/>
    <property type="match status" value="1"/>
</dbReference>
<dbReference type="EMBL" id="JACGXL010000001">
    <property type="protein sequence ID" value="MBA8886704.1"/>
    <property type="molecule type" value="Genomic_DNA"/>
</dbReference>
<evidence type="ECO:0008006" key="4">
    <source>
        <dbReference type="Google" id="ProtNLM"/>
    </source>
</evidence>
<keyword evidence="1" id="KW-0732">Signal</keyword>
<dbReference type="NCBIfam" id="NF041518">
    <property type="entry name" value="choice_anch_Q"/>
    <property type="match status" value="1"/>
</dbReference>
<protein>
    <recommendedName>
        <fullName evidence="4">Parallel beta helix pectate lyase-like protein</fullName>
    </recommendedName>
</protein>
<dbReference type="Gene3D" id="2.160.20.10">
    <property type="entry name" value="Single-stranded right-handed beta-helix, Pectin lyase-like"/>
    <property type="match status" value="1"/>
</dbReference>
<name>A0A839F337_9GAMM</name>
<feature type="chain" id="PRO_5032486345" description="Parallel beta helix pectate lyase-like protein" evidence="1">
    <location>
        <begin position="24"/>
        <end position="351"/>
    </location>
</feature>